<dbReference type="GO" id="GO:0046820">
    <property type="term" value="F:4-amino-4-deoxychorismate synthase activity"/>
    <property type="evidence" value="ECO:0007669"/>
    <property type="project" value="TreeGrafter"/>
</dbReference>
<dbReference type="PRINTS" id="PR00095">
    <property type="entry name" value="ANTSNTHASEI"/>
</dbReference>
<protein>
    <submittedName>
        <fullName evidence="3">Para-aminobenzoate synthetase / 4-amino-4-deoxychorismate lyase</fullName>
    </submittedName>
</protein>
<dbReference type="Pfam" id="PF00425">
    <property type="entry name" value="Chorismate_bind"/>
    <property type="match status" value="1"/>
</dbReference>
<dbReference type="RefSeq" id="WP_177238696.1">
    <property type="nucleotide sequence ID" value="NZ_FOUY01000032.1"/>
</dbReference>
<dbReference type="InterPro" id="IPR019999">
    <property type="entry name" value="Anth_synth_I-like"/>
</dbReference>
<dbReference type="InterPro" id="IPR043132">
    <property type="entry name" value="BCAT-like_C"/>
</dbReference>
<keyword evidence="3" id="KW-0456">Lyase</keyword>
<feature type="region of interest" description="Disordered" evidence="1">
    <location>
        <begin position="278"/>
        <end position="297"/>
    </location>
</feature>
<dbReference type="AlphaFoldDB" id="A0A1I5EQ80"/>
<proteinExistence type="predicted"/>
<dbReference type="EMBL" id="FOUY01000032">
    <property type="protein sequence ID" value="SFO13523.1"/>
    <property type="molecule type" value="Genomic_DNA"/>
</dbReference>
<dbReference type="STRING" id="260086.SAMN05216207_103226"/>
<evidence type="ECO:0000259" key="2">
    <source>
        <dbReference type="Pfam" id="PF00425"/>
    </source>
</evidence>
<keyword evidence="4" id="KW-1185">Reference proteome</keyword>
<feature type="region of interest" description="Disordered" evidence="1">
    <location>
        <begin position="25"/>
        <end position="44"/>
    </location>
</feature>
<dbReference type="PANTHER" id="PTHR11236">
    <property type="entry name" value="AMINOBENZOATE/ANTHRANILATE SYNTHASE"/>
    <property type="match status" value="1"/>
</dbReference>
<gene>
    <name evidence="3" type="ORF">SAMN05216207_103226</name>
</gene>
<dbReference type="Pfam" id="PF01063">
    <property type="entry name" value="Aminotran_4"/>
    <property type="match status" value="1"/>
</dbReference>
<reference evidence="3 4" key="1">
    <citation type="submission" date="2016-10" db="EMBL/GenBank/DDBJ databases">
        <authorList>
            <person name="de Groot N.N."/>
        </authorList>
    </citation>
    <scope>NUCLEOTIDE SEQUENCE [LARGE SCALE GENOMIC DNA]</scope>
    <source>
        <strain evidence="3 4">CGMCC 4.1877</strain>
    </source>
</reference>
<dbReference type="SUPFAM" id="SSF56322">
    <property type="entry name" value="ADC synthase"/>
    <property type="match status" value="1"/>
</dbReference>
<evidence type="ECO:0000256" key="1">
    <source>
        <dbReference type="SAM" id="MobiDB-lite"/>
    </source>
</evidence>
<dbReference type="InterPro" id="IPR005801">
    <property type="entry name" value="ADC_synthase"/>
</dbReference>
<feature type="domain" description="Chorismate-utilising enzyme C-terminal" evidence="2">
    <location>
        <begin position="198"/>
        <end position="457"/>
    </location>
</feature>
<accession>A0A1I5EQ80</accession>
<dbReference type="PANTHER" id="PTHR11236:SF50">
    <property type="entry name" value="AMINODEOXYCHORISMATE SYNTHASE COMPONENT 1"/>
    <property type="match status" value="1"/>
</dbReference>
<dbReference type="SUPFAM" id="SSF56752">
    <property type="entry name" value="D-aminoacid aminotransferase-like PLP-dependent enzymes"/>
    <property type="match status" value="1"/>
</dbReference>
<dbReference type="Gene3D" id="3.20.10.10">
    <property type="entry name" value="D-amino Acid Aminotransferase, subunit A, domain 2"/>
    <property type="match status" value="1"/>
</dbReference>
<organism evidence="3 4">
    <name type="scientific">Pseudonocardia ammonioxydans</name>
    <dbReference type="NCBI Taxonomy" id="260086"/>
    <lineage>
        <taxon>Bacteria</taxon>
        <taxon>Bacillati</taxon>
        <taxon>Actinomycetota</taxon>
        <taxon>Actinomycetes</taxon>
        <taxon>Pseudonocardiales</taxon>
        <taxon>Pseudonocardiaceae</taxon>
        <taxon>Pseudonocardia</taxon>
    </lineage>
</organism>
<dbReference type="GO" id="GO:0000162">
    <property type="term" value="P:L-tryptophan biosynthetic process"/>
    <property type="evidence" value="ECO:0007669"/>
    <property type="project" value="TreeGrafter"/>
</dbReference>
<sequence>MTSLASVRPRLVSVPLVLDVPTGRRGAPLAAPGVPGGETDAPPGEAGEIVRRLADRDRVAAFAGGWSWGALVACDPMLVAPPGTDPFTLLAAVPRLPADPAHPDAVGGGWFGFLDHAPPQARPDAVLAWYRDVLRHDGERWWFEALVAGEESTDRPWDLPVHPDVGSAEQRLAELQRDLQHPAPARTARLEVVRWPDRDAHLAAVERCIGEIRRGEIFQANIATGLDVRLHGDVHEAWARLTGDTPPARAALVAGPDRVAVSASPELFLRRSGDRVDTAPIKGTRPRTGVPDRDEHERQRLTVSVKDAAENVMIVDLMRNDLARVAVPGGVQVGRLLAVEPHPGVWHLVSRVHATLRDDVGDGDLLAAAYPPGSVTGAPKVRACAVIAECEGRDRGLFTGAVGGVSPLAGLELNVAIRTLDLGPADPDGSRAGRLGVGGGITVDSDPAEEYAECLTKAAPVLAALDGPTPQPAPARTRPADRAAGLFETVACTDGVAARVGEHAARLRRSYLAVTGTVLTAPVETVVANAAAGRTGHHRMRVEADLHDPSRVDVRVAAWPGPVPLAEQPGLVLDVRRGTDAECHKFADRRWLDAHEAATGPDRTPVLADLTGALLEGTRSSLAAVHCGRLWTPPLDGRILPGTGRRAVLDLLGPDAVRIAPLPVGELADTDGLFLVNALRGIQWVREVHDGGALVARWDTPDPLTRRLATRLAH</sequence>
<name>A0A1I5EQ80_PSUAM</name>
<dbReference type="InterPro" id="IPR001544">
    <property type="entry name" value="Aminotrans_IV"/>
</dbReference>
<evidence type="ECO:0000313" key="3">
    <source>
        <dbReference type="EMBL" id="SFO13523.1"/>
    </source>
</evidence>
<dbReference type="GO" id="GO:0016829">
    <property type="term" value="F:lyase activity"/>
    <property type="evidence" value="ECO:0007669"/>
    <property type="project" value="UniProtKB-KW"/>
</dbReference>
<dbReference type="Gene3D" id="3.60.120.10">
    <property type="entry name" value="Anthranilate synthase"/>
    <property type="match status" value="1"/>
</dbReference>
<dbReference type="InterPro" id="IPR015890">
    <property type="entry name" value="Chorismate_C"/>
</dbReference>
<dbReference type="InterPro" id="IPR036038">
    <property type="entry name" value="Aminotransferase-like"/>
</dbReference>
<dbReference type="Proteomes" id="UP000199614">
    <property type="component" value="Unassembled WGS sequence"/>
</dbReference>
<evidence type="ECO:0000313" key="4">
    <source>
        <dbReference type="Proteomes" id="UP000199614"/>
    </source>
</evidence>